<gene>
    <name evidence="1" type="ORF">UU72_C0034G0006</name>
</gene>
<name>A0A0G0WSM6_UNCKA</name>
<dbReference type="EMBL" id="LCBS01000034">
    <property type="protein sequence ID" value="KKS15780.1"/>
    <property type="molecule type" value="Genomic_DNA"/>
</dbReference>
<dbReference type="Proteomes" id="UP000034163">
    <property type="component" value="Unassembled WGS sequence"/>
</dbReference>
<evidence type="ECO:0000313" key="1">
    <source>
        <dbReference type="EMBL" id="KKS15780.1"/>
    </source>
</evidence>
<reference evidence="1 2" key="1">
    <citation type="journal article" date="2015" name="Nature">
        <title>rRNA introns, odd ribosomes, and small enigmatic genomes across a large radiation of phyla.</title>
        <authorList>
            <person name="Brown C.T."/>
            <person name="Hug L.A."/>
            <person name="Thomas B.C."/>
            <person name="Sharon I."/>
            <person name="Castelle C.J."/>
            <person name="Singh A."/>
            <person name="Wilkins M.J."/>
            <person name="Williams K.H."/>
            <person name="Banfield J.F."/>
        </authorList>
    </citation>
    <scope>NUCLEOTIDE SEQUENCE [LARGE SCALE GENOMIC DNA]</scope>
</reference>
<proteinExistence type="predicted"/>
<evidence type="ECO:0000313" key="2">
    <source>
        <dbReference type="Proteomes" id="UP000034163"/>
    </source>
</evidence>
<accession>A0A0G0WSM6</accession>
<sequence>MPIVQPQPVSLGNMTLPQAIAVAEILAVTNQEKAKVKAAKDANNPNEKIRLWEELEAMASGELLEFVQRYEIERPVTDLAAIVANVVGNAPAVDPVTPTEPTSVANLAQPQAPVRPVRLQLTEQQALALGARKVQRLFTEEWVVDTNNPAVVAELARLGRHPA</sequence>
<protein>
    <submittedName>
        <fullName evidence="1">Uncharacterized protein</fullName>
    </submittedName>
</protein>
<comment type="caution">
    <text evidence="1">The sequence shown here is derived from an EMBL/GenBank/DDBJ whole genome shotgun (WGS) entry which is preliminary data.</text>
</comment>
<organism evidence="1 2">
    <name type="scientific">candidate division WWE3 bacterium GW2011_GWB1_41_6</name>
    <dbReference type="NCBI Taxonomy" id="1619112"/>
    <lineage>
        <taxon>Bacteria</taxon>
        <taxon>Katanobacteria</taxon>
    </lineage>
</organism>
<dbReference type="AlphaFoldDB" id="A0A0G0WSM6"/>